<dbReference type="Pfam" id="PF00082">
    <property type="entry name" value="Peptidase_S8"/>
    <property type="match status" value="1"/>
</dbReference>
<feature type="active site" description="Charge relay system" evidence="5">
    <location>
        <position position="907"/>
    </location>
</feature>
<evidence type="ECO:0000256" key="3">
    <source>
        <dbReference type="ARBA" id="ARBA00022801"/>
    </source>
</evidence>
<evidence type="ECO:0000313" key="11">
    <source>
        <dbReference type="Proteomes" id="UP001243330"/>
    </source>
</evidence>
<dbReference type="AlphaFoldDB" id="A0AAD9EBV4"/>
<feature type="region of interest" description="Disordered" evidence="7">
    <location>
        <begin position="412"/>
        <end position="433"/>
    </location>
</feature>
<dbReference type="SUPFAM" id="SSF52743">
    <property type="entry name" value="Subtilisin-like"/>
    <property type="match status" value="1"/>
</dbReference>
<comment type="similarity">
    <text evidence="1 5 6">Belongs to the peptidase S8 family.</text>
</comment>
<keyword evidence="3 5" id="KW-0378">Hydrolase</keyword>
<dbReference type="InterPro" id="IPR023828">
    <property type="entry name" value="Peptidase_S8_Ser-AS"/>
</dbReference>
<evidence type="ECO:0000259" key="8">
    <source>
        <dbReference type="Pfam" id="PF00082"/>
    </source>
</evidence>
<name>A0AAD9EBV4_9PEZI</name>
<accession>A0AAD9EBV4</accession>
<evidence type="ECO:0000256" key="5">
    <source>
        <dbReference type="PROSITE-ProRule" id="PRU01240"/>
    </source>
</evidence>
<comment type="caution">
    <text evidence="10">The sequence shown here is derived from an EMBL/GenBank/DDBJ whole genome shotgun (WGS) entry which is preliminary data.</text>
</comment>
<evidence type="ECO:0000256" key="4">
    <source>
        <dbReference type="ARBA" id="ARBA00022825"/>
    </source>
</evidence>
<dbReference type="PANTHER" id="PTHR43399">
    <property type="entry name" value="SUBTILISIN-RELATED"/>
    <property type="match status" value="1"/>
</dbReference>
<evidence type="ECO:0000259" key="9">
    <source>
        <dbReference type="Pfam" id="PF24476"/>
    </source>
</evidence>
<gene>
    <name evidence="10" type="ORF">CCHR01_14508</name>
</gene>
<evidence type="ECO:0000256" key="2">
    <source>
        <dbReference type="ARBA" id="ARBA00022670"/>
    </source>
</evidence>
<dbReference type="InterPro" id="IPR023827">
    <property type="entry name" value="Peptidase_S8_Asp-AS"/>
</dbReference>
<evidence type="ECO:0000256" key="7">
    <source>
        <dbReference type="SAM" id="MobiDB-lite"/>
    </source>
</evidence>
<reference evidence="10" key="1">
    <citation type="submission" date="2023-01" db="EMBL/GenBank/DDBJ databases">
        <title>Colletotrichum chrysophilum M932 genome sequence.</title>
        <authorList>
            <person name="Baroncelli R."/>
        </authorList>
    </citation>
    <scope>NUCLEOTIDE SEQUENCE</scope>
    <source>
        <strain evidence="10">M932</strain>
    </source>
</reference>
<dbReference type="InterPro" id="IPR015500">
    <property type="entry name" value="Peptidase_S8_subtilisin-rel"/>
</dbReference>
<evidence type="ECO:0000256" key="6">
    <source>
        <dbReference type="RuleBase" id="RU003355"/>
    </source>
</evidence>
<dbReference type="PROSITE" id="PS00138">
    <property type="entry name" value="SUBTILASE_SER"/>
    <property type="match status" value="1"/>
</dbReference>
<evidence type="ECO:0000313" key="10">
    <source>
        <dbReference type="EMBL" id="KAK1842865.1"/>
    </source>
</evidence>
<dbReference type="PRINTS" id="PR00723">
    <property type="entry name" value="SUBTILISIN"/>
</dbReference>
<dbReference type="EMBL" id="JAQOWY010000390">
    <property type="protein sequence ID" value="KAK1842865.1"/>
    <property type="molecule type" value="Genomic_DNA"/>
</dbReference>
<dbReference type="PROSITE" id="PS00136">
    <property type="entry name" value="SUBTILASE_ASP"/>
    <property type="match status" value="1"/>
</dbReference>
<dbReference type="InterPro" id="IPR051048">
    <property type="entry name" value="Peptidase_S8/S53_subtilisin"/>
</dbReference>
<dbReference type="Gene3D" id="3.40.50.200">
    <property type="entry name" value="Peptidase S8/S53 domain"/>
    <property type="match status" value="1"/>
</dbReference>
<sequence length="992" mass="112110">MASQLPASDHFIDTKFFLSVLGTFQDVADILKANEKDIRVKIFLVDLKTRCLMLQEHYELIADGAHELDGKLLNRVVRHLESLTKTPGESYLARNVTVIGSTLSVFRRCWEDARLQDDKNTMLELAQVWMKFGTNHQEQRSFIRSLDNFVDEFREGHVEDMPHLLAEDPTTEHKIRELPYTVCAAAQSMFDALLACKTCKCKHSHDFQARLRLGTHRHPILGADPDLEVDFDTFLSAEQDWQEVHIKTIEDPRKHKVVRFSVNGVTEESGSQPVFARDQSRVKRLCKHILRAKAMEVYRLELRIVQGKVFQLESTKSTSLVDKAKDAISLDQFLRERPDSLSARAKLFLGVLISSAVFHLYDTPWLQPMWSSSNILFFHTTSSQLPLRPFVQTWLSSSETLGIKIAKTGNTGQDDISKDDSASSDDSDDDFNPDDLMDHQCPVLINLAVILMEVYSAKPFSELAQKYGVHLAESPQAPKRLMYMSICEVFERWKEDVPENTQFPKAVESCLNSRLWETDGQKHASRETIYREVVRRLELELSQAFSKTSLEELDYEAAKIDFGSWDQIVLPTTQLSHGGNIPQGDASVLNRPRTSSPQDAMLPRHYQQGSLFPWPSQPHHAANITRFTNLLGDPSKMRHGPASHFVDRFHGSAFFDDEISSENHTSEARTKYLNWRSEFSDVYDKFVTNPLDDAASPPRNIRIAILDTGIDRNHPDLRARRNNVKKKHNWVGEDKSDVHDSNGHGTFTSCLLLDYAPDAELYVAKISDSCYPSGPDIIAEAITHAVSEWKVDIICMSFGYPKRNIDGYDRLKTALKVAEANNVLLFAAASNSGGQDTVSFPACESQVIAVYATDARGNQSDFSPTAARYRISLATIGEAVESAWPVHLCNIQDSATQLPLKYKSGTSFATPIMAGIAGFLLLYTKLHMPRLSVKLQDRSRMELVLKKVAEKGPNFEPRHGYFFVHLSLTTEGLFSKSEDFIRSCIEEVLTNN</sequence>
<dbReference type="InterPro" id="IPR000209">
    <property type="entry name" value="Peptidase_S8/S53_dom"/>
</dbReference>
<dbReference type="InterPro" id="IPR056002">
    <property type="entry name" value="DUF7580"/>
</dbReference>
<dbReference type="PANTHER" id="PTHR43399:SF4">
    <property type="entry name" value="CELL WALL-ASSOCIATED PROTEASE"/>
    <property type="match status" value="1"/>
</dbReference>
<feature type="domain" description="Peptidase S8/S53" evidence="8">
    <location>
        <begin position="700"/>
        <end position="921"/>
    </location>
</feature>
<dbReference type="Pfam" id="PF24476">
    <property type="entry name" value="DUF7580"/>
    <property type="match status" value="1"/>
</dbReference>
<keyword evidence="4 5" id="KW-0720">Serine protease</keyword>
<keyword evidence="11" id="KW-1185">Reference proteome</keyword>
<feature type="active site" description="Charge relay system" evidence="5">
    <location>
        <position position="744"/>
    </location>
</feature>
<dbReference type="GO" id="GO:0006508">
    <property type="term" value="P:proteolysis"/>
    <property type="evidence" value="ECO:0007669"/>
    <property type="project" value="UniProtKB-KW"/>
</dbReference>
<feature type="active site" description="Charge relay system" evidence="5">
    <location>
        <position position="707"/>
    </location>
</feature>
<feature type="compositionally biased region" description="Acidic residues" evidence="7">
    <location>
        <begin position="422"/>
        <end position="433"/>
    </location>
</feature>
<dbReference type="Proteomes" id="UP001243330">
    <property type="component" value="Unassembled WGS sequence"/>
</dbReference>
<dbReference type="InterPro" id="IPR036852">
    <property type="entry name" value="Peptidase_S8/S53_dom_sf"/>
</dbReference>
<proteinExistence type="inferred from homology"/>
<organism evidence="10 11">
    <name type="scientific">Colletotrichum chrysophilum</name>
    <dbReference type="NCBI Taxonomy" id="1836956"/>
    <lineage>
        <taxon>Eukaryota</taxon>
        <taxon>Fungi</taxon>
        <taxon>Dikarya</taxon>
        <taxon>Ascomycota</taxon>
        <taxon>Pezizomycotina</taxon>
        <taxon>Sordariomycetes</taxon>
        <taxon>Hypocreomycetidae</taxon>
        <taxon>Glomerellales</taxon>
        <taxon>Glomerellaceae</taxon>
        <taxon>Colletotrichum</taxon>
        <taxon>Colletotrichum gloeosporioides species complex</taxon>
    </lineage>
</organism>
<dbReference type="GO" id="GO:0004252">
    <property type="term" value="F:serine-type endopeptidase activity"/>
    <property type="evidence" value="ECO:0007669"/>
    <property type="project" value="UniProtKB-UniRule"/>
</dbReference>
<evidence type="ECO:0000256" key="1">
    <source>
        <dbReference type="ARBA" id="ARBA00011073"/>
    </source>
</evidence>
<keyword evidence="2 5" id="KW-0645">Protease</keyword>
<feature type="domain" description="DUF7580" evidence="9">
    <location>
        <begin position="182"/>
        <end position="543"/>
    </location>
</feature>
<protein>
    <submittedName>
        <fullName evidence="10">Pfs domain-containing protein</fullName>
    </submittedName>
</protein>
<dbReference type="PROSITE" id="PS51892">
    <property type="entry name" value="SUBTILASE"/>
    <property type="match status" value="1"/>
</dbReference>